<dbReference type="CDD" id="cd00761">
    <property type="entry name" value="Glyco_tranf_GTA_type"/>
    <property type="match status" value="1"/>
</dbReference>
<dbReference type="Gene3D" id="3.90.550.10">
    <property type="entry name" value="Spore Coat Polysaccharide Biosynthesis Protein SpsA, Chain A"/>
    <property type="match status" value="1"/>
</dbReference>
<keyword evidence="2" id="KW-1185">Reference proteome</keyword>
<comment type="caution">
    <text evidence="1">The sequence shown here is derived from an EMBL/GenBank/DDBJ whole genome shotgun (WGS) entry which is preliminary data.</text>
</comment>
<proteinExistence type="predicted"/>
<dbReference type="EC" id="2.4.-.-" evidence="1"/>
<reference evidence="1 2" key="1">
    <citation type="submission" date="2024-04" db="EMBL/GenBank/DDBJ databases">
        <title>Novel genus in family Flammeovirgaceae.</title>
        <authorList>
            <person name="Nguyen T.H."/>
            <person name="Vuong T.Q."/>
            <person name="Le H."/>
            <person name="Kim S.-G."/>
        </authorList>
    </citation>
    <scope>NUCLEOTIDE SEQUENCE [LARGE SCALE GENOMIC DNA]</scope>
    <source>
        <strain evidence="1 2">JCM 23209</strain>
    </source>
</reference>
<sequence>MMIKASQLNTITQLYFQRYAFQKVVLTAPPQPDTRMILVIPSHAEPALLSTLVSLTQCAPTSCHTEVISVINHGQNADEQVVKLHEETLQLVQEWKKAHSLKHLSFQEIYAKDLPKKHAGVGLARKIGMDEALWRFNLLGYDGMIVCLDADCTVSKNYLRELEKVFVQQSKNDLGVIHFEHDLDSIQQENLKEGIIYYELFLRYYIQGLSYAQYPFDFHTIGSSMAARASLYGKQGGMNRKKAGEDFYFLHKLAPHGKAGKVNRACVFPSGRVSDRVPFGTGKAQGDWLNGASKIAQTYRFEIFEDLKQLLLSVERCYQLNASSWQQQLAHLPQSVHSFLQENTFEEALEEMNKHSKTLSGFRKKFFQWLDGFKVLKFVHHARDRYYPNLPVEDAARNLLLKKYPEAMDLNPVELLNVYRELDRAAH</sequence>
<keyword evidence="1" id="KW-0808">Transferase</keyword>
<dbReference type="SUPFAM" id="SSF53448">
    <property type="entry name" value="Nucleotide-diphospho-sugar transferases"/>
    <property type="match status" value="1"/>
</dbReference>
<dbReference type="EMBL" id="JBDKWZ010000015">
    <property type="protein sequence ID" value="MEN7550669.1"/>
    <property type="molecule type" value="Genomic_DNA"/>
</dbReference>
<dbReference type="InterPro" id="IPR029044">
    <property type="entry name" value="Nucleotide-diphossugar_trans"/>
</dbReference>
<organism evidence="1 2">
    <name type="scientific">Rapidithrix thailandica</name>
    <dbReference type="NCBI Taxonomy" id="413964"/>
    <lineage>
        <taxon>Bacteria</taxon>
        <taxon>Pseudomonadati</taxon>
        <taxon>Bacteroidota</taxon>
        <taxon>Cytophagia</taxon>
        <taxon>Cytophagales</taxon>
        <taxon>Flammeovirgaceae</taxon>
        <taxon>Rapidithrix</taxon>
    </lineage>
</organism>
<dbReference type="Proteomes" id="UP001403385">
    <property type="component" value="Unassembled WGS sequence"/>
</dbReference>
<dbReference type="RefSeq" id="WP_346823452.1">
    <property type="nucleotide sequence ID" value="NZ_JBDKWZ010000015.1"/>
</dbReference>
<name>A0AAW9SE93_9BACT</name>
<protein>
    <submittedName>
        <fullName evidence="1">Glycosyltransferase family A protein</fullName>
        <ecNumber evidence="1">2.4.-.-</ecNumber>
    </submittedName>
</protein>
<dbReference type="AlphaFoldDB" id="A0AAW9SE93"/>
<accession>A0AAW9SE93</accession>
<keyword evidence="1" id="KW-0328">Glycosyltransferase</keyword>
<evidence type="ECO:0000313" key="1">
    <source>
        <dbReference type="EMBL" id="MEN7550669.1"/>
    </source>
</evidence>
<evidence type="ECO:0000313" key="2">
    <source>
        <dbReference type="Proteomes" id="UP001403385"/>
    </source>
</evidence>
<dbReference type="GO" id="GO:0016757">
    <property type="term" value="F:glycosyltransferase activity"/>
    <property type="evidence" value="ECO:0007669"/>
    <property type="project" value="UniProtKB-KW"/>
</dbReference>
<gene>
    <name evidence="1" type="ORF">AAG747_22305</name>
</gene>